<sequence>MQTARAPSGWRDYRWVALWSVLIVAVPVADWFLPPDIHLAHLLVVPLALAAAFTDTRRTAVTALLALAALVVAGAERSALTTENVLVQLLSLMLFSALLLIVTRLREQHLRHLARVRQVSEAAQSVLLRPLPQRAGAVSLASTYVAAETEARIGGDLYALVRAPGPTRLIIGDARGKGLGAIGDIETVLGAFRFNAHRHSTLSGLASALESDVRWDLGESHHGDPDDWPSEHFITAAVLEIPDNQLCARLISFGHLPPLLLHGGQVTPLEVAAPAPPLGLGTLTEAEYAPLTFRFAPGDRLVLYTDGVTEARDSRGNFYPLVERVTAWTDQRPDELVHSIGADLRAHTGGPLADDMALIVLQREGARARAWPR</sequence>
<organism evidence="4 5">
    <name type="scientific">Streptomyces antimycoticus</name>
    <dbReference type="NCBI Taxonomy" id="68175"/>
    <lineage>
        <taxon>Bacteria</taxon>
        <taxon>Bacillati</taxon>
        <taxon>Actinomycetota</taxon>
        <taxon>Actinomycetes</taxon>
        <taxon>Kitasatosporales</taxon>
        <taxon>Streptomycetaceae</taxon>
        <taxon>Streptomyces</taxon>
        <taxon>Streptomyces violaceusniger group</taxon>
    </lineage>
</organism>
<dbReference type="PANTHER" id="PTHR43156:SF2">
    <property type="entry name" value="STAGE II SPORULATION PROTEIN E"/>
    <property type="match status" value="1"/>
</dbReference>
<evidence type="ECO:0000259" key="3">
    <source>
        <dbReference type="SMART" id="SM00331"/>
    </source>
</evidence>
<feature type="transmembrane region" description="Helical" evidence="2">
    <location>
        <begin position="61"/>
        <end position="80"/>
    </location>
</feature>
<accession>A0A499UCR2</accession>
<dbReference type="GO" id="GO:0016791">
    <property type="term" value="F:phosphatase activity"/>
    <property type="evidence" value="ECO:0007669"/>
    <property type="project" value="TreeGrafter"/>
</dbReference>
<dbReference type="InterPro" id="IPR052016">
    <property type="entry name" value="Bact_Sigma-Reg"/>
</dbReference>
<evidence type="ECO:0000256" key="2">
    <source>
        <dbReference type="SAM" id="Phobius"/>
    </source>
</evidence>
<proteinExistence type="predicted"/>
<gene>
    <name evidence="4" type="ORF">SSPO_006400</name>
</gene>
<keyword evidence="2" id="KW-0472">Membrane</keyword>
<name>A0A499UCR2_9ACTN</name>
<feature type="transmembrane region" description="Helical" evidence="2">
    <location>
        <begin position="38"/>
        <end position="54"/>
    </location>
</feature>
<dbReference type="AlphaFoldDB" id="A0A499UCR2"/>
<dbReference type="Pfam" id="PF07228">
    <property type="entry name" value="SpoIIE"/>
    <property type="match status" value="1"/>
</dbReference>
<keyword evidence="2" id="KW-0812">Transmembrane</keyword>
<feature type="transmembrane region" description="Helical" evidence="2">
    <location>
        <begin position="86"/>
        <end position="105"/>
    </location>
</feature>
<evidence type="ECO:0000256" key="1">
    <source>
        <dbReference type="ARBA" id="ARBA00022801"/>
    </source>
</evidence>
<dbReference type="InterPro" id="IPR001932">
    <property type="entry name" value="PPM-type_phosphatase-like_dom"/>
</dbReference>
<dbReference type="FunFam" id="3.60.40.10:FF:000058">
    <property type="entry name" value="Stage II sporulation protein E"/>
    <property type="match status" value="1"/>
</dbReference>
<dbReference type="Proteomes" id="UP000463951">
    <property type="component" value="Chromosome"/>
</dbReference>
<protein>
    <recommendedName>
        <fullName evidence="3">PPM-type phosphatase domain-containing protein</fullName>
    </recommendedName>
</protein>
<feature type="transmembrane region" description="Helical" evidence="2">
    <location>
        <begin position="12"/>
        <end position="32"/>
    </location>
</feature>
<dbReference type="PANTHER" id="PTHR43156">
    <property type="entry name" value="STAGE II SPORULATION PROTEIN E-RELATED"/>
    <property type="match status" value="1"/>
</dbReference>
<dbReference type="Gene3D" id="3.60.40.10">
    <property type="entry name" value="PPM-type phosphatase domain"/>
    <property type="match status" value="1"/>
</dbReference>
<dbReference type="SMART" id="SM00331">
    <property type="entry name" value="PP2C_SIG"/>
    <property type="match status" value="1"/>
</dbReference>
<feature type="domain" description="PPM-type phosphatase" evidence="3">
    <location>
        <begin position="138"/>
        <end position="363"/>
    </location>
</feature>
<reference evidence="4 5" key="1">
    <citation type="journal article" date="2020" name="Int. J. Syst. Evol. Microbiol.">
        <title>Reclassification of Streptomyces castelarensis and Streptomyces sporoclivatus as later heterotypic synonyms of Streptomyces antimycoticus.</title>
        <authorList>
            <person name="Komaki H."/>
            <person name="Tamura T."/>
        </authorList>
    </citation>
    <scope>NUCLEOTIDE SEQUENCE [LARGE SCALE GENOMIC DNA]</scope>
    <source>
        <strain evidence="4 5">NBRC 100767</strain>
    </source>
</reference>
<dbReference type="EMBL" id="AP019620">
    <property type="protein sequence ID" value="BBJ37922.1"/>
    <property type="molecule type" value="Genomic_DNA"/>
</dbReference>
<evidence type="ECO:0000313" key="5">
    <source>
        <dbReference type="Proteomes" id="UP000463951"/>
    </source>
</evidence>
<dbReference type="InterPro" id="IPR036457">
    <property type="entry name" value="PPM-type-like_dom_sf"/>
</dbReference>
<evidence type="ECO:0000313" key="4">
    <source>
        <dbReference type="EMBL" id="BBJ37922.1"/>
    </source>
</evidence>
<keyword evidence="1" id="KW-0378">Hydrolase</keyword>
<keyword evidence="2" id="KW-1133">Transmembrane helix</keyword>